<dbReference type="Pfam" id="PF08213">
    <property type="entry name" value="COX24_C"/>
    <property type="match status" value="1"/>
</dbReference>
<dbReference type="eggNOG" id="ENOG502S8UR">
    <property type="taxonomic scope" value="Eukaryota"/>
</dbReference>
<dbReference type="PANTHER" id="PTHR32035">
    <property type="entry name" value="AURORA KINASE A-INTERACTING PROTEIN"/>
    <property type="match status" value="1"/>
</dbReference>
<feature type="domain" description="Ribosomal protein mS38 C-terminal" evidence="6">
    <location>
        <begin position="104"/>
        <end position="131"/>
    </location>
</feature>
<name>W1P2E2_AMBTC</name>
<sequence length="132" mass="15375">MAANVYRFLRKPSLLRSINRHFLNRPNPNPSFQTQTVLSDSFNRGRIPVFHPPTSSELPLPPSSTIFYPSFPFGCLLKPIQVNVELEEIEEVAGIDSREAGEVWADSVKKKRKKKMNKHKYKKLRKRLRRKT</sequence>
<evidence type="ECO:0000256" key="5">
    <source>
        <dbReference type="SAM" id="MobiDB-lite"/>
    </source>
</evidence>
<accession>W1P2E2</accession>
<dbReference type="AlphaFoldDB" id="W1P2E2"/>
<keyword evidence="8" id="KW-1185">Reference proteome</keyword>
<evidence type="ECO:0000256" key="3">
    <source>
        <dbReference type="ARBA" id="ARBA00035647"/>
    </source>
</evidence>
<evidence type="ECO:0000256" key="4">
    <source>
        <dbReference type="ARBA" id="ARBA00035682"/>
    </source>
</evidence>
<keyword evidence="2" id="KW-0496">Mitochondrion</keyword>
<comment type="subcellular location">
    <subcellularLocation>
        <location evidence="1">Mitochondrion</location>
    </subcellularLocation>
</comment>
<dbReference type="Gramene" id="ERN01809">
    <property type="protein sequence ID" value="ERN01809"/>
    <property type="gene ID" value="AMTR_s00089p00025790"/>
</dbReference>
<dbReference type="SMART" id="SM01155">
    <property type="entry name" value="DUF1713"/>
    <property type="match status" value="1"/>
</dbReference>
<evidence type="ECO:0000313" key="8">
    <source>
        <dbReference type="Proteomes" id="UP000017836"/>
    </source>
</evidence>
<protein>
    <recommendedName>
        <fullName evidence="4">Small ribosomal subunit protein mS38</fullName>
    </recommendedName>
</protein>
<dbReference type="Proteomes" id="UP000017836">
    <property type="component" value="Unassembled WGS sequence"/>
</dbReference>
<gene>
    <name evidence="7" type="ORF">AMTR_s00089p00025790</name>
</gene>
<dbReference type="STRING" id="13333.W1P2E2"/>
<organism evidence="7 8">
    <name type="scientific">Amborella trichopoda</name>
    <dbReference type="NCBI Taxonomy" id="13333"/>
    <lineage>
        <taxon>Eukaryota</taxon>
        <taxon>Viridiplantae</taxon>
        <taxon>Streptophyta</taxon>
        <taxon>Embryophyta</taxon>
        <taxon>Tracheophyta</taxon>
        <taxon>Spermatophyta</taxon>
        <taxon>Magnoliopsida</taxon>
        <taxon>Amborellales</taxon>
        <taxon>Amborellaceae</taxon>
        <taxon>Amborella</taxon>
    </lineage>
</organism>
<feature type="region of interest" description="Disordered" evidence="5">
    <location>
        <begin position="106"/>
        <end position="132"/>
    </location>
</feature>
<reference evidence="8" key="1">
    <citation type="journal article" date="2013" name="Science">
        <title>The Amborella genome and the evolution of flowering plants.</title>
        <authorList>
            <consortium name="Amborella Genome Project"/>
        </authorList>
    </citation>
    <scope>NUCLEOTIDE SEQUENCE [LARGE SCALE GENOMIC DNA]</scope>
</reference>
<proteinExistence type="inferred from homology"/>
<comment type="similarity">
    <text evidence="3">Belongs to the mitochondrion-specific ribosomal protein mS38 family.</text>
</comment>
<dbReference type="HOGENOM" id="CLU_113090_0_0_1"/>
<dbReference type="InterPro" id="IPR013177">
    <property type="entry name" value="Ribosomal_mS38_C"/>
</dbReference>
<evidence type="ECO:0000256" key="1">
    <source>
        <dbReference type="ARBA" id="ARBA00004173"/>
    </source>
</evidence>
<evidence type="ECO:0000256" key="2">
    <source>
        <dbReference type="ARBA" id="ARBA00023128"/>
    </source>
</evidence>
<evidence type="ECO:0000313" key="7">
    <source>
        <dbReference type="EMBL" id="ERN01809.1"/>
    </source>
</evidence>
<evidence type="ECO:0000259" key="6">
    <source>
        <dbReference type="SMART" id="SM01155"/>
    </source>
</evidence>
<dbReference type="PANTHER" id="PTHR32035:SF3">
    <property type="entry name" value="SMALL RIBOSOMAL SUBUNIT PROTEIN MS38"/>
    <property type="match status" value="1"/>
</dbReference>
<feature type="compositionally biased region" description="Basic residues" evidence="5">
    <location>
        <begin position="109"/>
        <end position="132"/>
    </location>
</feature>
<dbReference type="EMBL" id="KI394680">
    <property type="protein sequence ID" value="ERN01809.1"/>
    <property type="molecule type" value="Genomic_DNA"/>
</dbReference>
<dbReference type="GO" id="GO:0005739">
    <property type="term" value="C:mitochondrion"/>
    <property type="evidence" value="ECO:0007669"/>
    <property type="project" value="UniProtKB-SubCell"/>
</dbReference>